<dbReference type="NCBIfam" id="TIGR00079">
    <property type="entry name" value="pept_deformyl"/>
    <property type="match status" value="1"/>
</dbReference>
<dbReference type="SUPFAM" id="SSF56420">
    <property type="entry name" value="Peptide deformylase"/>
    <property type="match status" value="1"/>
</dbReference>
<feature type="binding site" evidence="2">
    <location>
        <position position="110"/>
    </location>
    <ligand>
        <name>Fe cation</name>
        <dbReference type="ChEBI" id="CHEBI:24875"/>
    </ligand>
</feature>
<dbReference type="GO" id="GO:0046872">
    <property type="term" value="F:metal ion binding"/>
    <property type="evidence" value="ECO:0007669"/>
    <property type="project" value="UniProtKB-KW"/>
</dbReference>
<protein>
    <recommendedName>
        <fullName evidence="2">Peptide deformylase</fullName>
        <shortName evidence="2">PDF</shortName>
        <ecNumber evidence="2">3.5.1.88</ecNumber>
    </recommendedName>
    <alternativeName>
        <fullName evidence="2">Polypeptide deformylase</fullName>
    </alternativeName>
</protein>
<proteinExistence type="inferred from homology"/>
<feature type="binding site" evidence="2">
    <location>
        <position position="157"/>
    </location>
    <ligand>
        <name>Fe cation</name>
        <dbReference type="ChEBI" id="CHEBI:24875"/>
    </ligand>
</feature>
<comment type="cofactor">
    <cofactor evidence="2">
        <name>Fe(2+)</name>
        <dbReference type="ChEBI" id="CHEBI:29033"/>
    </cofactor>
    <text evidence="2">Binds 1 Fe(2+) ion.</text>
</comment>
<dbReference type="EC" id="3.5.1.88" evidence="2"/>
<evidence type="ECO:0000256" key="1">
    <source>
        <dbReference type="ARBA" id="ARBA00010759"/>
    </source>
</evidence>
<dbReference type="HAMAP" id="MF_00163">
    <property type="entry name" value="Pep_deformylase"/>
    <property type="match status" value="1"/>
</dbReference>
<dbReference type="InterPro" id="IPR036821">
    <property type="entry name" value="Peptide_deformylase_sf"/>
</dbReference>
<dbReference type="PIRSF" id="PIRSF004749">
    <property type="entry name" value="Pep_def"/>
    <property type="match status" value="1"/>
</dbReference>
<evidence type="ECO:0000313" key="4">
    <source>
        <dbReference type="EMBL" id="CAA9531396.1"/>
    </source>
</evidence>
<dbReference type="Pfam" id="PF01327">
    <property type="entry name" value="Pep_deformylase"/>
    <property type="match status" value="1"/>
</dbReference>
<feature type="region of interest" description="Disordered" evidence="3">
    <location>
        <begin position="1"/>
        <end position="23"/>
    </location>
</feature>
<dbReference type="NCBIfam" id="NF001159">
    <property type="entry name" value="PRK00150.1-3"/>
    <property type="match status" value="1"/>
</dbReference>
<keyword evidence="2" id="KW-0479">Metal-binding</keyword>
<dbReference type="GO" id="GO:0042586">
    <property type="term" value="F:peptide deformylase activity"/>
    <property type="evidence" value="ECO:0007669"/>
    <property type="project" value="UniProtKB-UniRule"/>
</dbReference>
<keyword evidence="2" id="KW-0648">Protein biosynthesis</keyword>
<gene>
    <name evidence="2" type="primary">def</name>
    <name evidence="4" type="ORF">AVDCRST_MAG79-954</name>
</gene>
<dbReference type="Gene3D" id="3.90.45.10">
    <property type="entry name" value="Peptide deformylase"/>
    <property type="match status" value="1"/>
</dbReference>
<feature type="binding site" evidence="2">
    <location>
        <position position="161"/>
    </location>
    <ligand>
        <name>Fe cation</name>
        <dbReference type="ChEBI" id="CHEBI:24875"/>
    </ligand>
</feature>
<reference evidence="4" key="1">
    <citation type="submission" date="2020-02" db="EMBL/GenBank/DDBJ databases">
        <authorList>
            <person name="Meier V. D."/>
        </authorList>
    </citation>
    <scope>NUCLEOTIDE SEQUENCE</scope>
    <source>
        <strain evidence="4">AVDCRST_MAG79</strain>
    </source>
</reference>
<organism evidence="4">
    <name type="scientific">uncultured Thermoleophilia bacterium</name>
    <dbReference type="NCBI Taxonomy" id="1497501"/>
    <lineage>
        <taxon>Bacteria</taxon>
        <taxon>Bacillati</taxon>
        <taxon>Actinomycetota</taxon>
        <taxon>Thermoleophilia</taxon>
        <taxon>environmental samples</taxon>
    </lineage>
</organism>
<keyword evidence="2" id="KW-0408">Iron</keyword>
<dbReference type="InterPro" id="IPR023635">
    <property type="entry name" value="Peptide_deformylase"/>
</dbReference>
<evidence type="ECO:0000256" key="2">
    <source>
        <dbReference type="HAMAP-Rule" id="MF_00163"/>
    </source>
</evidence>
<dbReference type="PRINTS" id="PR01576">
    <property type="entry name" value="PDEFORMYLASE"/>
</dbReference>
<comment type="function">
    <text evidence="2">Removes the formyl group from the N-terminal Met of newly synthesized proteins. Requires at least a dipeptide for an efficient rate of reaction. N-terminal L-methionine is a prerequisite for activity but the enzyme has broad specificity at other positions.</text>
</comment>
<feature type="compositionally biased region" description="Basic and acidic residues" evidence="3">
    <location>
        <begin position="7"/>
        <end position="20"/>
    </location>
</feature>
<evidence type="ECO:0000256" key="3">
    <source>
        <dbReference type="SAM" id="MobiDB-lite"/>
    </source>
</evidence>
<dbReference type="CDD" id="cd00487">
    <property type="entry name" value="Pep_deformylase"/>
    <property type="match status" value="1"/>
</dbReference>
<dbReference type="PANTHER" id="PTHR10458:SF22">
    <property type="entry name" value="PEPTIDE DEFORMYLASE"/>
    <property type="match status" value="1"/>
</dbReference>
<dbReference type="PANTHER" id="PTHR10458">
    <property type="entry name" value="PEPTIDE DEFORMYLASE"/>
    <property type="match status" value="1"/>
</dbReference>
<accession>A0A6J4TTU2</accession>
<name>A0A6J4TTU2_9ACTN</name>
<sequence length="190" mass="21248">MATGTRSEVDQAREDEERRAAQAQIRQFPDPVLQQRARAIETFDEDLAALAERMIRLMHQAHGAGLAAPQIGLLRRLFVYQAGEDAEPLALVNPEIVEASEETAVDGEGCLSLDVLIRSEVPVPVERPVRVRVRASDVHGAPFEREVEGHEARVIQHELDHLDGTLILDRTTPEARREAMRTLRLARTAR</sequence>
<comment type="similarity">
    <text evidence="1 2">Belongs to the polypeptide deformylase family.</text>
</comment>
<keyword evidence="2 4" id="KW-0378">Hydrolase</keyword>
<feature type="active site" evidence="2">
    <location>
        <position position="158"/>
    </location>
</feature>
<dbReference type="EMBL" id="CADCWC010000167">
    <property type="protein sequence ID" value="CAA9531396.1"/>
    <property type="molecule type" value="Genomic_DNA"/>
</dbReference>
<dbReference type="GO" id="GO:0006412">
    <property type="term" value="P:translation"/>
    <property type="evidence" value="ECO:0007669"/>
    <property type="project" value="UniProtKB-UniRule"/>
</dbReference>
<comment type="catalytic activity">
    <reaction evidence="2">
        <text>N-terminal N-formyl-L-methionyl-[peptide] + H2O = N-terminal L-methionyl-[peptide] + formate</text>
        <dbReference type="Rhea" id="RHEA:24420"/>
        <dbReference type="Rhea" id="RHEA-COMP:10639"/>
        <dbReference type="Rhea" id="RHEA-COMP:10640"/>
        <dbReference type="ChEBI" id="CHEBI:15377"/>
        <dbReference type="ChEBI" id="CHEBI:15740"/>
        <dbReference type="ChEBI" id="CHEBI:49298"/>
        <dbReference type="ChEBI" id="CHEBI:64731"/>
        <dbReference type="EC" id="3.5.1.88"/>
    </reaction>
</comment>
<dbReference type="AlphaFoldDB" id="A0A6J4TTU2"/>